<dbReference type="Proteomes" id="UP000244912">
    <property type="component" value="Unassembled WGS sequence"/>
</dbReference>
<name>A0A2R8BYW2_9RHOB</name>
<accession>A0A2R8BYW2</accession>
<evidence type="ECO:0000313" key="1">
    <source>
        <dbReference type="EMBL" id="SPJ25303.1"/>
    </source>
</evidence>
<dbReference type="Gene3D" id="3.30.310.50">
    <property type="entry name" value="Alpha-D-phosphohexomutase, C-terminal domain"/>
    <property type="match status" value="1"/>
</dbReference>
<protein>
    <recommendedName>
        <fullName evidence="3">2,4-dihydroxyhept-2-ene-1,7-dioic acid aldolase</fullName>
    </recommendedName>
</protein>
<keyword evidence="2" id="KW-1185">Reference proteome</keyword>
<dbReference type="RefSeq" id="WP_108895103.1">
    <property type="nucleotide sequence ID" value="NZ_ONZF01000008.1"/>
</dbReference>
<reference evidence="1 2" key="1">
    <citation type="submission" date="2018-03" db="EMBL/GenBank/DDBJ databases">
        <authorList>
            <person name="Keele B.F."/>
        </authorList>
    </citation>
    <scope>NUCLEOTIDE SEQUENCE [LARGE SCALE GENOMIC DNA]</scope>
    <source>
        <strain evidence="1 2">CECT 8504</strain>
    </source>
</reference>
<proteinExistence type="predicted"/>
<dbReference type="EMBL" id="ONZF01000008">
    <property type="protein sequence ID" value="SPJ25303.1"/>
    <property type="molecule type" value="Genomic_DNA"/>
</dbReference>
<dbReference type="PIRSF" id="PIRSF028291">
    <property type="entry name" value="UCP028291"/>
    <property type="match status" value="1"/>
</dbReference>
<dbReference type="Pfam" id="PF09981">
    <property type="entry name" value="DUF2218"/>
    <property type="match status" value="1"/>
</dbReference>
<dbReference type="AlphaFoldDB" id="A0A2R8BYW2"/>
<evidence type="ECO:0000313" key="2">
    <source>
        <dbReference type="Proteomes" id="UP000244912"/>
    </source>
</evidence>
<organism evidence="1 2">
    <name type="scientific">Palleronia abyssalis</name>
    <dbReference type="NCBI Taxonomy" id="1501240"/>
    <lineage>
        <taxon>Bacteria</taxon>
        <taxon>Pseudomonadati</taxon>
        <taxon>Pseudomonadota</taxon>
        <taxon>Alphaproteobacteria</taxon>
        <taxon>Rhodobacterales</taxon>
        <taxon>Roseobacteraceae</taxon>
        <taxon>Palleronia</taxon>
    </lineage>
</organism>
<evidence type="ECO:0008006" key="3">
    <source>
        <dbReference type="Google" id="ProtNLM"/>
    </source>
</evidence>
<sequence length="98" mass="11048">MQETIQARGTFKTGEASRYLRQLCKHFSHKVDVTFDAHHGDVQFPFGTADLEAGQDALVATINAKTAEDLGRAQHVIDDHLKRFAFREKCDGMSWEVV</sequence>
<dbReference type="InterPro" id="IPR014543">
    <property type="entry name" value="UCP028291"/>
</dbReference>
<gene>
    <name evidence="1" type="ORF">PAA8504_03154</name>
</gene>
<dbReference type="OrthoDB" id="9806511at2"/>